<evidence type="ECO:0000256" key="1">
    <source>
        <dbReference type="SAM" id="Phobius"/>
    </source>
</evidence>
<organism evidence="2">
    <name type="scientific">Timema poppense</name>
    <name type="common">Walking stick</name>
    <dbReference type="NCBI Taxonomy" id="170557"/>
    <lineage>
        <taxon>Eukaryota</taxon>
        <taxon>Metazoa</taxon>
        <taxon>Ecdysozoa</taxon>
        <taxon>Arthropoda</taxon>
        <taxon>Hexapoda</taxon>
        <taxon>Insecta</taxon>
        <taxon>Pterygota</taxon>
        <taxon>Neoptera</taxon>
        <taxon>Polyneoptera</taxon>
        <taxon>Phasmatodea</taxon>
        <taxon>Timematodea</taxon>
        <taxon>Timematoidea</taxon>
        <taxon>Timematidae</taxon>
        <taxon>Timema</taxon>
    </lineage>
</organism>
<keyword evidence="1" id="KW-0812">Transmembrane</keyword>
<evidence type="ECO:0000313" key="2">
    <source>
        <dbReference type="EMBL" id="CAD7410696.1"/>
    </source>
</evidence>
<dbReference type="AlphaFoldDB" id="A0A7R9H6K7"/>
<keyword evidence="1" id="KW-0472">Membrane</keyword>
<gene>
    <name evidence="2" type="ORF">TPSB3V08_LOCUS7498</name>
</gene>
<reference evidence="2" key="1">
    <citation type="submission" date="2020-11" db="EMBL/GenBank/DDBJ databases">
        <authorList>
            <person name="Tran Van P."/>
        </authorList>
    </citation>
    <scope>NUCLEOTIDE SEQUENCE</scope>
</reference>
<protein>
    <submittedName>
        <fullName evidence="2">Uncharacterized protein</fullName>
    </submittedName>
</protein>
<proteinExistence type="predicted"/>
<dbReference type="EMBL" id="OD004923">
    <property type="protein sequence ID" value="CAD7410696.1"/>
    <property type="molecule type" value="Genomic_DNA"/>
</dbReference>
<keyword evidence="1" id="KW-1133">Transmembrane helix</keyword>
<dbReference type="PROSITE" id="PS51257">
    <property type="entry name" value="PROKAR_LIPOPROTEIN"/>
    <property type="match status" value="1"/>
</dbReference>
<feature type="transmembrane region" description="Helical" evidence="1">
    <location>
        <begin position="43"/>
        <end position="68"/>
    </location>
</feature>
<name>A0A7R9H6K7_TIMPO</name>
<accession>A0A7R9H6K7</accession>
<sequence length="101" mass="11381">MRLDDGSVCRHSIRLIPSASSPFLSSSCRDGHYDSRWSSGTMYWVYFHAISSPTFWLLSVLAIAVCLVPDTTITVLTPHILSAIYRTKVWIGKCRTETTEL</sequence>